<evidence type="ECO:0008006" key="4">
    <source>
        <dbReference type="Google" id="ProtNLM"/>
    </source>
</evidence>
<gene>
    <name evidence="2" type="ORF">A2725_03135</name>
</gene>
<feature type="transmembrane region" description="Helical" evidence="1">
    <location>
        <begin position="145"/>
        <end position="176"/>
    </location>
</feature>
<accession>A0A1F6LH48</accession>
<evidence type="ECO:0000313" key="3">
    <source>
        <dbReference type="Proteomes" id="UP000177067"/>
    </source>
</evidence>
<feature type="transmembrane region" description="Helical" evidence="1">
    <location>
        <begin position="188"/>
        <end position="206"/>
    </location>
</feature>
<sequence>MTIQALIEHNTFAIDDIEFFKTIDKIYYNGHFYSSKPPFISIIGAGAYFLYRLFTGNEFGLPAYFVIKLFTVILPFSLLLLFFYKSLQWQDIPKTIRFIIPFLLGFATILFPYSVILQNHTMSTFLIFLSFYCILKNKLNGYKKYLIFLSGLFASLSVTTEFVQSSLILFVFSLYLIFTLKQKSDIKWFLLGCAPIAILYIIYNLHTNGSFLPPYANFDSLYGYEDSYWKNPTGIDAYDHPKWLYFFNILFGTHGLFIYSPILIFGFIGLYKTIKDKTNQLHDIAIMLGASIVLVIFMIGFFTYNYGGTTFGMRWLIIIYPLIMFFMATTISKIKKPQYIIILSFIIILSILLNYSGMHHKWFLTEFTINGIQMASPLLDIIRINF</sequence>
<dbReference type="AlphaFoldDB" id="A0A1F6LH48"/>
<keyword evidence="1" id="KW-0812">Transmembrane</keyword>
<comment type="caution">
    <text evidence="2">The sequence shown here is derived from an EMBL/GenBank/DDBJ whole genome shotgun (WGS) entry which is preliminary data.</text>
</comment>
<organism evidence="2 3">
    <name type="scientific">Candidatus Magasanikbacteria bacterium RIFCSPHIGHO2_01_FULL_33_34</name>
    <dbReference type="NCBI Taxonomy" id="1798671"/>
    <lineage>
        <taxon>Bacteria</taxon>
        <taxon>Candidatus Magasanikiibacteriota</taxon>
    </lineage>
</organism>
<keyword evidence="1" id="KW-0472">Membrane</keyword>
<evidence type="ECO:0000313" key="2">
    <source>
        <dbReference type="EMBL" id="OGH58666.1"/>
    </source>
</evidence>
<feature type="transmembrane region" description="Helical" evidence="1">
    <location>
        <begin position="38"/>
        <end position="55"/>
    </location>
</feature>
<feature type="transmembrane region" description="Helical" evidence="1">
    <location>
        <begin position="283"/>
        <end position="306"/>
    </location>
</feature>
<feature type="transmembrane region" description="Helical" evidence="1">
    <location>
        <begin position="312"/>
        <end position="332"/>
    </location>
</feature>
<feature type="transmembrane region" description="Helical" evidence="1">
    <location>
        <begin position="339"/>
        <end position="357"/>
    </location>
</feature>
<protein>
    <recommendedName>
        <fullName evidence="4">Glycosyltransferase RgtA/B/C/D-like domain-containing protein</fullName>
    </recommendedName>
</protein>
<feature type="transmembrane region" description="Helical" evidence="1">
    <location>
        <begin position="243"/>
        <end position="271"/>
    </location>
</feature>
<dbReference type="Proteomes" id="UP000177067">
    <property type="component" value="Unassembled WGS sequence"/>
</dbReference>
<feature type="transmembrane region" description="Helical" evidence="1">
    <location>
        <begin position="96"/>
        <end position="116"/>
    </location>
</feature>
<keyword evidence="1" id="KW-1133">Transmembrane helix</keyword>
<reference evidence="2 3" key="1">
    <citation type="journal article" date="2016" name="Nat. Commun.">
        <title>Thousands of microbial genomes shed light on interconnected biogeochemical processes in an aquifer system.</title>
        <authorList>
            <person name="Anantharaman K."/>
            <person name="Brown C.T."/>
            <person name="Hug L.A."/>
            <person name="Sharon I."/>
            <person name="Castelle C.J."/>
            <person name="Probst A.J."/>
            <person name="Thomas B.C."/>
            <person name="Singh A."/>
            <person name="Wilkins M.J."/>
            <person name="Karaoz U."/>
            <person name="Brodie E.L."/>
            <person name="Williams K.H."/>
            <person name="Hubbard S.S."/>
            <person name="Banfield J.F."/>
        </authorList>
    </citation>
    <scope>NUCLEOTIDE SEQUENCE [LARGE SCALE GENOMIC DNA]</scope>
</reference>
<feature type="transmembrane region" description="Helical" evidence="1">
    <location>
        <begin position="61"/>
        <end position="84"/>
    </location>
</feature>
<name>A0A1F6LH48_9BACT</name>
<evidence type="ECO:0000256" key="1">
    <source>
        <dbReference type="SAM" id="Phobius"/>
    </source>
</evidence>
<proteinExistence type="predicted"/>
<dbReference type="EMBL" id="MFPS01000009">
    <property type="protein sequence ID" value="OGH58666.1"/>
    <property type="molecule type" value="Genomic_DNA"/>
</dbReference>